<dbReference type="EMBL" id="LSRX01001650">
    <property type="protein sequence ID" value="OLP78183.1"/>
    <property type="molecule type" value="Genomic_DNA"/>
</dbReference>
<keyword evidence="2" id="KW-1185">Reference proteome</keyword>
<reference evidence="1 2" key="1">
    <citation type="submission" date="2016-02" db="EMBL/GenBank/DDBJ databases">
        <title>Genome analysis of coral dinoflagellate symbionts highlights evolutionary adaptations to a symbiotic lifestyle.</title>
        <authorList>
            <person name="Aranda M."/>
            <person name="Li Y."/>
            <person name="Liew Y.J."/>
            <person name="Baumgarten S."/>
            <person name="Simakov O."/>
            <person name="Wilson M."/>
            <person name="Piel J."/>
            <person name="Ashoor H."/>
            <person name="Bougouffa S."/>
            <person name="Bajic V.B."/>
            <person name="Ryu T."/>
            <person name="Ravasi T."/>
            <person name="Bayer T."/>
            <person name="Micklem G."/>
            <person name="Kim H."/>
            <person name="Bhak J."/>
            <person name="Lajeunesse T.C."/>
            <person name="Voolstra C.R."/>
        </authorList>
    </citation>
    <scope>NUCLEOTIDE SEQUENCE [LARGE SCALE GENOMIC DNA]</scope>
    <source>
        <strain evidence="1 2">CCMP2467</strain>
    </source>
</reference>
<dbReference type="OrthoDB" id="426398at2759"/>
<protein>
    <submittedName>
        <fullName evidence="1">Uncharacterized protein</fullName>
    </submittedName>
</protein>
<evidence type="ECO:0000313" key="2">
    <source>
        <dbReference type="Proteomes" id="UP000186817"/>
    </source>
</evidence>
<sequence>MDVSCTHHERLVQVARDCLFDDFRPKHGCSSHLCCILCYCCRMSRTFGICLTYLPLWGLLTWFGAEAATASEACPAQGSNLLQRARIGGLLPEAEEHAPSPLPAANFSLPWWALRTLPGLEQRECKPDTMLLEATQARVVKPTSTIQYMRGATASDVPLQCSKHEMLLNNFREGKVYQQCCPAVSLACAGCVEYDAAADSCSSCASGFAPYVPKDGNQTTCKLCSDIPWQDSWGFGCQDYVDGNSCAAGQIKANNRSDHLVDAQRVHSGMSASEACCACGGGSRQEVPFSYPAVHIPCGKTVVSALPIPRLDVTYVTENCAFHSMNLTMDSRNGNVFGEISTHEPQSISCEIASDSRKGAGTSATLKVHIAHFAYSQSVLTFTELNQSFLPGFQGAYKDFQLRCTPDLLWARIDKATGRISQTSSNPMPRTGECTVSAKGCMDEASGNCTEVTRSTDVVLVAGNEASELFVVREDRRWLRVDEVNLTMGRPTSGFRLASALSAEDSALVDPPVAYHVDCGPNTSFIAQTGALSFKGQEVFHLAVGGKFAGEPQEGLLQGCRDEARRCQLKLSCKAYGVLPFSKALLMAQFKVTVTDNTCWTPASDPENFQAKALLANSSSNASKTISTCRSRCRNDASCAAIGLDGQGNCHKVVYASEIQSGKNFSWVHQKVTDCDPLNQCLLVQVPGEAFMSGQYCPVAAQDPRPVYSMKGFDSSSTLYLHWSEENVEVAAGCGKGDRFVIRRASDDDYLGQDLEGRSSVELRGEKLWCFSGDVLFEAFDGDGAVTGQSVDGANATVDFYKEIILGNTKNVGTLDELVEIAKKAITWVLTPVARLFDTPDDAKRVFRFDDLATDVHDDYSLGFCECASGAHGDLFPVDSQVFEAVPPGSGNSFVPPPQLLIHGAVTCEVTALHSYHLDVSAADCEILARKENLEFFWVGEYAGMAVCRLYLTCDTLQVESGAEGQLMGLNYQDSCMIANPEECWNEKKRLFLTASQTRVAGGTTELSSGEVPCLFEKQLEQCHRLKRLQVPGIENCDLCRFASQKYLSDRLPLGGSFSPATNIRASCHPDTYHSFLKSSKDHVAGLELTCVNGYWVSEEQTLSMIDLGCQIGIQVTAMKPSRYQDYSSRQRGEEWFESHHGKTLLSWDGLCLAPDHWAGEEREANDLPHLVSFATLAWGHIGHAQLKVGSTVSFWNKQAGRFLQVSSSSLAGSASRQQLDWAGLEDEISFFVVAAGDEVALYNAKTHRFLQITDQGIGLSEPMNWEHVSELGLNSSFKAFGSDDGHMGLWHGATGQFLTLTGSTVSAASCQDSGACGAKLLAEEDEVSCNFESDWCKWSNVGAVDWRRHKGRTSSSSTGPSEALRKPALFQMHPPAKLLNRCTRALIGIWQCIGWFSQE</sequence>
<proteinExistence type="predicted"/>
<gene>
    <name evidence="1" type="ORF">AK812_SmicGene41669</name>
</gene>
<evidence type="ECO:0000313" key="1">
    <source>
        <dbReference type="EMBL" id="OLP78183.1"/>
    </source>
</evidence>
<name>A0A1Q9C5H8_SYMMI</name>
<organism evidence="1 2">
    <name type="scientific">Symbiodinium microadriaticum</name>
    <name type="common">Dinoflagellate</name>
    <name type="synonym">Zooxanthella microadriatica</name>
    <dbReference type="NCBI Taxonomy" id="2951"/>
    <lineage>
        <taxon>Eukaryota</taxon>
        <taxon>Sar</taxon>
        <taxon>Alveolata</taxon>
        <taxon>Dinophyceae</taxon>
        <taxon>Suessiales</taxon>
        <taxon>Symbiodiniaceae</taxon>
        <taxon>Symbiodinium</taxon>
    </lineage>
</organism>
<comment type="caution">
    <text evidence="1">The sequence shown here is derived from an EMBL/GenBank/DDBJ whole genome shotgun (WGS) entry which is preliminary data.</text>
</comment>
<dbReference type="Proteomes" id="UP000186817">
    <property type="component" value="Unassembled WGS sequence"/>
</dbReference>
<accession>A0A1Q9C5H8</accession>